<accession>A0A409VRG4</accession>
<evidence type="ECO:0008006" key="3">
    <source>
        <dbReference type="Google" id="ProtNLM"/>
    </source>
</evidence>
<organism evidence="1 2">
    <name type="scientific">Psilocybe cyanescens</name>
    <dbReference type="NCBI Taxonomy" id="93625"/>
    <lineage>
        <taxon>Eukaryota</taxon>
        <taxon>Fungi</taxon>
        <taxon>Dikarya</taxon>
        <taxon>Basidiomycota</taxon>
        <taxon>Agaricomycotina</taxon>
        <taxon>Agaricomycetes</taxon>
        <taxon>Agaricomycetidae</taxon>
        <taxon>Agaricales</taxon>
        <taxon>Agaricineae</taxon>
        <taxon>Strophariaceae</taxon>
        <taxon>Psilocybe</taxon>
    </lineage>
</organism>
<name>A0A409VRG4_PSICY</name>
<gene>
    <name evidence="1" type="ORF">CVT25_008887</name>
</gene>
<proteinExistence type="predicted"/>
<protein>
    <recommendedName>
        <fullName evidence="3">F-box domain-containing protein</fullName>
    </recommendedName>
</protein>
<dbReference type="Proteomes" id="UP000283269">
    <property type="component" value="Unassembled WGS sequence"/>
</dbReference>
<dbReference type="OrthoDB" id="2745898at2759"/>
<dbReference type="InParanoid" id="A0A409VRG4"/>
<dbReference type="AlphaFoldDB" id="A0A409VRG4"/>
<dbReference type="EMBL" id="NHYD01003948">
    <property type="protein sequence ID" value="PPQ68838.1"/>
    <property type="molecule type" value="Genomic_DNA"/>
</dbReference>
<comment type="caution">
    <text evidence="1">The sequence shown here is derived from an EMBL/GenBank/DDBJ whole genome shotgun (WGS) entry which is preliminary data.</text>
</comment>
<sequence>MMYQQFIHRLSQEIVDEIVDHLSHSKQDLDACSKANRIFLHRCQKHLFSVIYFSSDRCNWPRSRHSPRTERFKKLLEIFQRSPHIARYVRGLHLDISSSDNDWVAEDPDFIRIMETIKQSGSNIRELRLRGLEFPEKLADARSLEQNFLLPFISTSLATLHLSYMVDVPMSLIANSPSIKHLSLHYSALEYFGEYVDKELINALPKIQTLEFRPPDAIIGSIIGPESFGDTSAEGFTDTVQSIITYSGIGTPTIADITSLKTFKSFIEPKHLVIVQMIIQKAKDSLEELYLCEDSEEGEYKGFISSLHNFHSNGNH</sequence>
<evidence type="ECO:0000313" key="1">
    <source>
        <dbReference type="EMBL" id="PPQ68838.1"/>
    </source>
</evidence>
<evidence type="ECO:0000313" key="2">
    <source>
        <dbReference type="Proteomes" id="UP000283269"/>
    </source>
</evidence>
<reference evidence="1 2" key="1">
    <citation type="journal article" date="2018" name="Evol. Lett.">
        <title>Horizontal gene cluster transfer increased hallucinogenic mushroom diversity.</title>
        <authorList>
            <person name="Reynolds H.T."/>
            <person name="Vijayakumar V."/>
            <person name="Gluck-Thaler E."/>
            <person name="Korotkin H.B."/>
            <person name="Matheny P.B."/>
            <person name="Slot J.C."/>
        </authorList>
    </citation>
    <scope>NUCLEOTIDE SEQUENCE [LARGE SCALE GENOMIC DNA]</scope>
    <source>
        <strain evidence="1 2">2631</strain>
    </source>
</reference>
<keyword evidence="2" id="KW-1185">Reference proteome</keyword>